<dbReference type="PRINTS" id="PR00031">
    <property type="entry name" value="HTHREPRESSR"/>
</dbReference>
<reference evidence="8" key="1">
    <citation type="submission" date="2022-07" db="EMBL/GenBank/DDBJ databases">
        <title>Phylogenomic reconstructions and comparative analyses of Kickxellomycotina fungi.</title>
        <authorList>
            <person name="Reynolds N.K."/>
            <person name="Stajich J.E."/>
            <person name="Barry K."/>
            <person name="Grigoriev I.V."/>
            <person name="Crous P."/>
            <person name="Smith M.E."/>
        </authorList>
    </citation>
    <scope>NUCLEOTIDE SEQUENCE</scope>
    <source>
        <strain evidence="8">RSA 567</strain>
    </source>
</reference>
<dbReference type="SMART" id="SM00389">
    <property type="entry name" value="HOX"/>
    <property type="match status" value="1"/>
</dbReference>
<dbReference type="InterPro" id="IPR052631">
    <property type="entry name" value="Paired_homeobox_Bicoid"/>
</dbReference>
<dbReference type="InterPro" id="IPR017970">
    <property type="entry name" value="Homeobox_CS"/>
</dbReference>
<protein>
    <recommendedName>
        <fullName evidence="7">Homeobox domain-containing protein</fullName>
    </recommendedName>
</protein>
<dbReference type="Proteomes" id="UP001151582">
    <property type="component" value="Unassembled WGS sequence"/>
</dbReference>
<evidence type="ECO:0000259" key="7">
    <source>
        <dbReference type="PROSITE" id="PS50071"/>
    </source>
</evidence>
<sequence>MEALAAAAEAESQQRVPPPTHPTTVGHSPNSTASSTGTKGPAGSDKASAGPKQTDDTHAALRNRKRRTRTVTTPYQARVLNYVLMQTSFPSTEQREQLAKRLGMTPRTVQVWFQNQRQKAKNRRVTPQQLQVLERKAP</sequence>
<evidence type="ECO:0000313" key="9">
    <source>
        <dbReference type="Proteomes" id="UP001151582"/>
    </source>
</evidence>
<organism evidence="8 9">
    <name type="scientific">Dimargaris verticillata</name>
    <dbReference type="NCBI Taxonomy" id="2761393"/>
    <lineage>
        <taxon>Eukaryota</taxon>
        <taxon>Fungi</taxon>
        <taxon>Fungi incertae sedis</taxon>
        <taxon>Zoopagomycota</taxon>
        <taxon>Kickxellomycotina</taxon>
        <taxon>Dimargaritomycetes</taxon>
        <taxon>Dimargaritales</taxon>
        <taxon>Dimargaritaceae</taxon>
        <taxon>Dimargaris</taxon>
    </lineage>
</organism>
<keyword evidence="3 4" id="KW-0539">Nucleus</keyword>
<dbReference type="PANTHER" id="PTHR46255:SF3">
    <property type="entry name" value="HOMEOBOX DOMAIN-CONTAINING PROTEIN"/>
    <property type="match status" value="1"/>
</dbReference>
<name>A0A9W8AU41_9FUNG</name>
<dbReference type="InterPro" id="IPR000047">
    <property type="entry name" value="HTH_motif"/>
</dbReference>
<dbReference type="PROSITE" id="PS50071">
    <property type="entry name" value="HOMEOBOX_2"/>
    <property type="match status" value="1"/>
</dbReference>
<evidence type="ECO:0000256" key="1">
    <source>
        <dbReference type="ARBA" id="ARBA00023125"/>
    </source>
</evidence>
<dbReference type="Pfam" id="PF00046">
    <property type="entry name" value="Homeodomain"/>
    <property type="match status" value="1"/>
</dbReference>
<dbReference type="GO" id="GO:0000981">
    <property type="term" value="F:DNA-binding transcription factor activity, RNA polymerase II-specific"/>
    <property type="evidence" value="ECO:0007669"/>
    <property type="project" value="InterPro"/>
</dbReference>
<dbReference type="CDD" id="cd00086">
    <property type="entry name" value="homeodomain"/>
    <property type="match status" value="1"/>
</dbReference>
<dbReference type="PANTHER" id="PTHR46255">
    <property type="entry name" value="SHORT STATURE HOMEOBOX"/>
    <property type="match status" value="1"/>
</dbReference>
<dbReference type="InterPro" id="IPR001356">
    <property type="entry name" value="HD"/>
</dbReference>
<keyword evidence="1 4" id="KW-0238">DNA-binding</keyword>
<feature type="DNA-binding region" description="Homeobox" evidence="4">
    <location>
        <begin position="65"/>
        <end position="124"/>
    </location>
</feature>
<feature type="domain" description="Homeobox" evidence="7">
    <location>
        <begin position="63"/>
        <end position="123"/>
    </location>
</feature>
<dbReference type="GO" id="GO:1990837">
    <property type="term" value="F:sequence-specific double-stranded DNA binding"/>
    <property type="evidence" value="ECO:0007669"/>
    <property type="project" value="TreeGrafter"/>
</dbReference>
<accession>A0A9W8AU41</accession>
<dbReference type="PROSITE" id="PS00027">
    <property type="entry name" value="HOMEOBOX_1"/>
    <property type="match status" value="1"/>
</dbReference>
<evidence type="ECO:0000256" key="4">
    <source>
        <dbReference type="PROSITE-ProRule" id="PRU00108"/>
    </source>
</evidence>
<feature type="non-terminal residue" evidence="8">
    <location>
        <position position="138"/>
    </location>
</feature>
<dbReference type="AlphaFoldDB" id="A0A9W8AU41"/>
<evidence type="ECO:0000256" key="2">
    <source>
        <dbReference type="ARBA" id="ARBA00023155"/>
    </source>
</evidence>
<feature type="compositionally biased region" description="Low complexity" evidence="6">
    <location>
        <begin position="1"/>
        <end position="11"/>
    </location>
</feature>
<dbReference type="InterPro" id="IPR009057">
    <property type="entry name" value="Homeodomain-like_sf"/>
</dbReference>
<proteinExistence type="predicted"/>
<evidence type="ECO:0000256" key="5">
    <source>
        <dbReference type="RuleBase" id="RU000682"/>
    </source>
</evidence>
<dbReference type="OrthoDB" id="6159439at2759"/>
<keyword evidence="2 4" id="KW-0371">Homeobox</keyword>
<feature type="region of interest" description="Disordered" evidence="6">
    <location>
        <begin position="1"/>
        <end position="73"/>
    </location>
</feature>
<comment type="caution">
    <text evidence="8">The sequence shown here is derived from an EMBL/GenBank/DDBJ whole genome shotgun (WGS) entry which is preliminary data.</text>
</comment>
<evidence type="ECO:0000313" key="8">
    <source>
        <dbReference type="EMBL" id="KAJ1969467.1"/>
    </source>
</evidence>
<keyword evidence="9" id="KW-1185">Reference proteome</keyword>
<dbReference type="SUPFAM" id="SSF46689">
    <property type="entry name" value="Homeodomain-like"/>
    <property type="match status" value="1"/>
</dbReference>
<comment type="subcellular location">
    <subcellularLocation>
        <location evidence="4 5">Nucleus</location>
    </subcellularLocation>
</comment>
<evidence type="ECO:0000256" key="6">
    <source>
        <dbReference type="SAM" id="MobiDB-lite"/>
    </source>
</evidence>
<feature type="compositionally biased region" description="Polar residues" evidence="6">
    <location>
        <begin position="25"/>
        <end position="38"/>
    </location>
</feature>
<gene>
    <name evidence="8" type="ORF">H4R34_006160</name>
</gene>
<dbReference type="GO" id="GO:0005634">
    <property type="term" value="C:nucleus"/>
    <property type="evidence" value="ECO:0007669"/>
    <property type="project" value="UniProtKB-SubCell"/>
</dbReference>
<dbReference type="EMBL" id="JANBQB010001935">
    <property type="protein sequence ID" value="KAJ1969467.1"/>
    <property type="molecule type" value="Genomic_DNA"/>
</dbReference>
<evidence type="ECO:0000256" key="3">
    <source>
        <dbReference type="ARBA" id="ARBA00023242"/>
    </source>
</evidence>
<dbReference type="Gene3D" id="1.10.10.60">
    <property type="entry name" value="Homeodomain-like"/>
    <property type="match status" value="1"/>
</dbReference>